<evidence type="ECO:0000259" key="14">
    <source>
        <dbReference type="PROSITE" id="PS51846"/>
    </source>
</evidence>
<reference evidence="15 16" key="1">
    <citation type="submission" date="2023-04" db="EMBL/GenBank/DDBJ databases">
        <title>Genome Sequence of Selenomonas sputigena ATCC 33150.</title>
        <authorList>
            <person name="Miller D.P."/>
            <person name="Anvari S."/>
            <person name="Polson S.W."/>
            <person name="Macdonald M."/>
            <person name="Mcdowell J.V."/>
        </authorList>
    </citation>
    <scope>NUCLEOTIDE SEQUENCE [LARGE SCALE GENOMIC DNA]</scope>
    <source>
        <strain evidence="15 16">ATCC 33150</strain>
    </source>
</reference>
<dbReference type="Gene3D" id="3.30.465.10">
    <property type="match status" value="1"/>
</dbReference>
<evidence type="ECO:0000256" key="2">
    <source>
        <dbReference type="ARBA" id="ARBA00006337"/>
    </source>
</evidence>
<feature type="transmembrane region" description="Helical" evidence="12">
    <location>
        <begin position="12"/>
        <end position="32"/>
    </location>
</feature>
<dbReference type="InterPro" id="IPR000644">
    <property type="entry name" value="CBS_dom"/>
</dbReference>
<keyword evidence="8 10" id="KW-0472">Membrane</keyword>
<dbReference type="PANTHER" id="PTHR43099:SF2">
    <property type="entry name" value="UPF0053 PROTEIN YRKA"/>
    <property type="match status" value="1"/>
</dbReference>
<dbReference type="InterPro" id="IPR005170">
    <property type="entry name" value="Transptr-assoc_dom"/>
</dbReference>
<comment type="similarity">
    <text evidence="2">Belongs to the UPF0053 family.</text>
</comment>
<evidence type="ECO:0000256" key="12">
    <source>
        <dbReference type="SAM" id="Phobius"/>
    </source>
</evidence>
<keyword evidence="7 9" id="KW-0129">CBS domain</keyword>
<dbReference type="Gene3D" id="3.10.580.10">
    <property type="entry name" value="CBS-domain"/>
    <property type="match status" value="1"/>
</dbReference>
<keyword evidence="3" id="KW-1003">Cell membrane</keyword>
<protein>
    <submittedName>
        <fullName evidence="15">Hemolysin family protein</fullName>
    </submittedName>
</protein>
<dbReference type="PROSITE" id="PS51371">
    <property type="entry name" value="CBS"/>
    <property type="match status" value="2"/>
</dbReference>
<evidence type="ECO:0000313" key="16">
    <source>
        <dbReference type="Proteomes" id="UP001559623"/>
    </source>
</evidence>
<evidence type="ECO:0000256" key="8">
    <source>
        <dbReference type="ARBA" id="ARBA00023136"/>
    </source>
</evidence>
<feature type="domain" description="CBS" evidence="13">
    <location>
        <begin position="226"/>
        <end position="287"/>
    </location>
</feature>
<evidence type="ECO:0000256" key="9">
    <source>
        <dbReference type="PROSITE-ProRule" id="PRU00703"/>
    </source>
</evidence>
<dbReference type="Pfam" id="PF01595">
    <property type="entry name" value="CNNM"/>
    <property type="match status" value="1"/>
</dbReference>
<dbReference type="CDD" id="cd04590">
    <property type="entry name" value="CBS_pair_CorC_HlyC_assoc"/>
    <property type="match status" value="1"/>
</dbReference>
<comment type="subcellular location">
    <subcellularLocation>
        <location evidence="1">Cell membrane</location>
        <topology evidence="1">Multi-pass membrane protein</topology>
    </subcellularLocation>
</comment>
<proteinExistence type="inferred from homology"/>
<name>A0ABV3X3U9_9FIRM</name>
<keyword evidence="6 10" id="KW-1133">Transmembrane helix</keyword>
<sequence length="474" mass="53247">MEDPFLLGIKLFFVFLLVFGNAFFVAAEFSIVKMRGSRLDVLIAAGNRRASYAKALVDRLDVALSVTQLGITIVSLGLGWLGEPVVSSILHPAFLWLGLPENVGSTLSFFLAFSLITALHIVGGELIPKNVAIRKVESVTLAVALPLLVFQRVMYPFVWLLNHVANWVEERMGFSVVTKGEDVAHTEEEIRVLMKESHRQGFIDKTELEFVDNVFDFADLSVREIMIPRTEMVCLYLEDSLEENIAVAMAEKLTRYPICDEDKDNIIGFLHIKDFLQTVYRKETPDLRKLARHVLVVPEAMAVSRLLQTMQQERSQLAIVVDEYGGTAGMVTIEDVVEEIVGDIQDEFDTDRPLVEKRGPCLYSVDAKMLLEELEEILEVAIDEEDIDSVGGWLSAHVDNPPRVGQKAAFGDAEFFVEKTEGVRITRVLCHLGHELEREHDEVADLTQPRRGEGERQAAARRKDGQGSEEAERH</sequence>
<dbReference type="SMART" id="SM01091">
    <property type="entry name" value="CorC_HlyC"/>
    <property type="match status" value="1"/>
</dbReference>
<evidence type="ECO:0000256" key="10">
    <source>
        <dbReference type="PROSITE-ProRule" id="PRU01193"/>
    </source>
</evidence>
<dbReference type="InterPro" id="IPR046342">
    <property type="entry name" value="CBS_dom_sf"/>
</dbReference>
<dbReference type="InterPro" id="IPR051676">
    <property type="entry name" value="UPF0053_domain"/>
</dbReference>
<evidence type="ECO:0000259" key="13">
    <source>
        <dbReference type="PROSITE" id="PS51371"/>
    </source>
</evidence>
<dbReference type="PROSITE" id="PS51846">
    <property type="entry name" value="CNNM"/>
    <property type="match status" value="1"/>
</dbReference>
<evidence type="ECO:0000256" key="7">
    <source>
        <dbReference type="ARBA" id="ARBA00023122"/>
    </source>
</evidence>
<dbReference type="EMBL" id="JARVLH010000002">
    <property type="protein sequence ID" value="MEX5284872.1"/>
    <property type="molecule type" value="Genomic_DNA"/>
</dbReference>
<feature type="domain" description="CNNM transmembrane" evidence="14">
    <location>
        <begin position="3"/>
        <end position="207"/>
    </location>
</feature>
<evidence type="ECO:0000256" key="5">
    <source>
        <dbReference type="ARBA" id="ARBA00022737"/>
    </source>
</evidence>
<evidence type="ECO:0000256" key="11">
    <source>
        <dbReference type="SAM" id="MobiDB-lite"/>
    </source>
</evidence>
<feature type="transmembrane region" description="Helical" evidence="12">
    <location>
        <begin position="139"/>
        <end position="161"/>
    </location>
</feature>
<dbReference type="Pfam" id="PF03471">
    <property type="entry name" value="CorC_HlyC"/>
    <property type="match status" value="1"/>
</dbReference>
<dbReference type="InterPro" id="IPR002550">
    <property type="entry name" value="CNNM"/>
</dbReference>
<feature type="transmembrane region" description="Helical" evidence="12">
    <location>
        <begin position="102"/>
        <end position="127"/>
    </location>
</feature>
<dbReference type="InterPro" id="IPR036318">
    <property type="entry name" value="FAD-bd_PCMH-like_sf"/>
</dbReference>
<dbReference type="InterPro" id="IPR044751">
    <property type="entry name" value="Ion_transp-like_CBS"/>
</dbReference>
<keyword evidence="16" id="KW-1185">Reference proteome</keyword>
<evidence type="ECO:0000313" key="15">
    <source>
        <dbReference type="EMBL" id="MEX5284872.1"/>
    </source>
</evidence>
<dbReference type="PANTHER" id="PTHR43099">
    <property type="entry name" value="UPF0053 PROTEIN YRKA"/>
    <property type="match status" value="1"/>
</dbReference>
<keyword evidence="4 10" id="KW-0812">Transmembrane</keyword>
<dbReference type="Pfam" id="PF00571">
    <property type="entry name" value="CBS"/>
    <property type="match status" value="2"/>
</dbReference>
<evidence type="ECO:0000256" key="4">
    <source>
        <dbReference type="ARBA" id="ARBA00022692"/>
    </source>
</evidence>
<feature type="region of interest" description="Disordered" evidence="11">
    <location>
        <begin position="440"/>
        <end position="474"/>
    </location>
</feature>
<evidence type="ECO:0000256" key="3">
    <source>
        <dbReference type="ARBA" id="ARBA00022475"/>
    </source>
</evidence>
<feature type="transmembrane region" description="Helical" evidence="12">
    <location>
        <begin position="62"/>
        <end position="82"/>
    </location>
</feature>
<dbReference type="Proteomes" id="UP001559623">
    <property type="component" value="Unassembled WGS sequence"/>
</dbReference>
<evidence type="ECO:0000256" key="1">
    <source>
        <dbReference type="ARBA" id="ARBA00004651"/>
    </source>
</evidence>
<dbReference type="RefSeq" id="WP_368846591.1">
    <property type="nucleotide sequence ID" value="NZ_CP194411.1"/>
</dbReference>
<gene>
    <name evidence="15" type="ORF">QCO44_04325</name>
</gene>
<evidence type="ECO:0000256" key="6">
    <source>
        <dbReference type="ARBA" id="ARBA00022989"/>
    </source>
</evidence>
<comment type="caution">
    <text evidence="15">The sequence shown here is derived from an EMBL/GenBank/DDBJ whole genome shotgun (WGS) entry which is preliminary data.</text>
</comment>
<dbReference type="InterPro" id="IPR016169">
    <property type="entry name" value="FAD-bd_PCMH_sub2"/>
</dbReference>
<dbReference type="SUPFAM" id="SSF54631">
    <property type="entry name" value="CBS-domain pair"/>
    <property type="match status" value="1"/>
</dbReference>
<keyword evidence="5" id="KW-0677">Repeat</keyword>
<organism evidence="15 16">
    <name type="scientific">Selenomonas sputigena</name>
    <dbReference type="NCBI Taxonomy" id="69823"/>
    <lineage>
        <taxon>Bacteria</taxon>
        <taxon>Bacillati</taxon>
        <taxon>Bacillota</taxon>
        <taxon>Negativicutes</taxon>
        <taxon>Selenomonadales</taxon>
        <taxon>Selenomonadaceae</taxon>
        <taxon>Selenomonas</taxon>
    </lineage>
</organism>
<feature type="domain" description="CBS" evidence="13">
    <location>
        <begin position="290"/>
        <end position="347"/>
    </location>
</feature>
<dbReference type="SUPFAM" id="SSF56176">
    <property type="entry name" value="FAD-binding/transporter-associated domain-like"/>
    <property type="match status" value="1"/>
</dbReference>
<accession>A0ABV3X3U9</accession>